<evidence type="ECO:0000313" key="1">
    <source>
        <dbReference type="EMBL" id="PAV24672.1"/>
    </source>
</evidence>
<comment type="caution">
    <text evidence="1">The sequence shown here is derived from an EMBL/GenBank/DDBJ whole genome shotgun (WGS) entry which is preliminary data.</text>
</comment>
<organism evidence="1 2">
    <name type="scientific">Tamilnaduibacter salinus</name>
    <dbReference type="NCBI Taxonomy" id="1484056"/>
    <lineage>
        <taxon>Bacteria</taxon>
        <taxon>Pseudomonadati</taxon>
        <taxon>Pseudomonadota</taxon>
        <taxon>Gammaproteobacteria</taxon>
        <taxon>Pseudomonadales</taxon>
        <taxon>Marinobacteraceae</taxon>
        <taxon>Tamilnaduibacter</taxon>
    </lineage>
</organism>
<proteinExistence type="predicted"/>
<reference evidence="1 2" key="1">
    <citation type="submission" date="2017-07" db="EMBL/GenBank/DDBJ databases">
        <title>Tamlnaduibacter salinus (Mi-7) genome sequencing.</title>
        <authorList>
            <person name="Verma A."/>
            <person name="Krishnamurthi S."/>
        </authorList>
    </citation>
    <scope>NUCLEOTIDE SEQUENCE [LARGE SCALE GENOMIC DNA]</scope>
    <source>
        <strain evidence="1 2">Mi-7</strain>
    </source>
</reference>
<keyword evidence="2" id="KW-1185">Reference proteome</keyword>
<evidence type="ECO:0000313" key="2">
    <source>
        <dbReference type="Proteomes" id="UP000218332"/>
    </source>
</evidence>
<dbReference type="AlphaFoldDB" id="A0A2A2HZD9"/>
<dbReference type="RefSeq" id="WP_095612241.1">
    <property type="nucleotide sequence ID" value="NZ_NMPM01000117.1"/>
</dbReference>
<dbReference type="EMBL" id="NMPM01000117">
    <property type="protein sequence ID" value="PAV24672.1"/>
    <property type="molecule type" value="Genomic_DNA"/>
</dbReference>
<sequence>MAWQFIPHPPSMVENNVTQRDQFRNEEVELSDTIVRESIQNSLDATQFGEVTRVHFKTIGADRLDRHFVERLFAEQLPHARASARDVDEVDFDNPNALIIEDFGTAGLTGQTDAKDDGNFSDFWHRHGKSHKTGTSRGRWGLGKLVYSTSSMLGVFFGLTIRKGDPNRYLMGQSVLELHPLEGKQYPAHAYYADMEGEGEVYYQTPIPLKDSNEIEKFASQFAIERSVEPGLSIIIPFPHDGLMPERMIGVAINNYFYPILTGQLVLRFNDVELTAENIRELAHKHADSAKLKDIDPLFDFIGETSAAISGGGLVSLKESWVDDEKLTEEDFEEGVVDQLRDAFSEGKLVGIRRATVHKDQT</sequence>
<dbReference type="Proteomes" id="UP000218332">
    <property type="component" value="Unassembled WGS sequence"/>
</dbReference>
<name>A0A2A2HZD9_9GAMM</name>
<gene>
    <name evidence="1" type="ORF">CF392_14965</name>
</gene>
<protein>
    <submittedName>
        <fullName evidence="1">Uncharacterized protein</fullName>
    </submittedName>
</protein>
<accession>A0A2A2HZD9</accession>